<protein>
    <submittedName>
        <fullName evidence="2">Calcium-binding protein</fullName>
    </submittedName>
</protein>
<dbReference type="Gene3D" id="2.160.20.160">
    <property type="match status" value="1"/>
</dbReference>
<evidence type="ECO:0000313" key="3">
    <source>
        <dbReference type="Proteomes" id="UP001147653"/>
    </source>
</evidence>
<keyword evidence="1" id="KW-0732">Signal</keyword>
<feature type="chain" id="PRO_5040966155" evidence="1">
    <location>
        <begin position="21"/>
        <end position="308"/>
    </location>
</feature>
<dbReference type="AlphaFoldDB" id="A0A9X3NAB4"/>
<evidence type="ECO:0000313" key="2">
    <source>
        <dbReference type="EMBL" id="MDA0182459.1"/>
    </source>
</evidence>
<keyword evidence="3" id="KW-1185">Reference proteome</keyword>
<accession>A0A9X3NAB4</accession>
<dbReference type="SUPFAM" id="SSF51120">
    <property type="entry name" value="beta-Roll"/>
    <property type="match status" value="1"/>
</dbReference>
<evidence type="ECO:0000256" key="1">
    <source>
        <dbReference type="SAM" id="SignalP"/>
    </source>
</evidence>
<dbReference type="Proteomes" id="UP001147653">
    <property type="component" value="Unassembled WGS sequence"/>
</dbReference>
<dbReference type="PRINTS" id="PR00313">
    <property type="entry name" value="CABNDNGRPT"/>
</dbReference>
<dbReference type="EMBL" id="JAPDDP010000036">
    <property type="protein sequence ID" value="MDA0182459.1"/>
    <property type="molecule type" value="Genomic_DNA"/>
</dbReference>
<comment type="caution">
    <text evidence="2">The sequence shown here is derived from an EMBL/GenBank/DDBJ whole genome shotgun (WGS) entry which is preliminary data.</text>
</comment>
<reference evidence="2" key="1">
    <citation type="submission" date="2022-10" db="EMBL/GenBank/DDBJ databases">
        <title>The WGS of Solirubrobacter phytolaccae KCTC 29190.</title>
        <authorList>
            <person name="Jiang Z."/>
        </authorList>
    </citation>
    <scope>NUCLEOTIDE SEQUENCE</scope>
    <source>
        <strain evidence="2">KCTC 29190</strain>
    </source>
</reference>
<sequence length="308" mass="32376">MKWLGCVLALLLVAPATAQAGTLAREGTELVYRSAPEQADAFLATVDRGALVVQGRGITPGEGCGGTVIRCSLDGITGLRVFAGDGNDELQIKGSLALAVDLGPGDDVLNFTAPAAVVSAGDGRDRVDSFNSEHYVGPFQLDGGPGDDTLIQAGRGPGMTLIGGDGNDTLGVLLVGIDGYAVDLVCGAGEDRTIGEPQDRLGEGCATALTDVTSPRRVSRTFREGRLATPARVTVTLRRRIPGSGSLEQAVIARRTFSAPAGPLRAQLRTTAAGRRWLRRDPKLPVFVRVQTRTRSERAEVWFESRLG</sequence>
<name>A0A9X3NAB4_9ACTN</name>
<proteinExistence type="predicted"/>
<dbReference type="InterPro" id="IPR011049">
    <property type="entry name" value="Serralysin-like_metalloprot_C"/>
</dbReference>
<dbReference type="RefSeq" id="WP_270026827.1">
    <property type="nucleotide sequence ID" value="NZ_JAPDDP010000036.1"/>
</dbReference>
<organism evidence="2 3">
    <name type="scientific">Solirubrobacter phytolaccae</name>
    <dbReference type="NCBI Taxonomy" id="1404360"/>
    <lineage>
        <taxon>Bacteria</taxon>
        <taxon>Bacillati</taxon>
        <taxon>Actinomycetota</taxon>
        <taxon>Thermoleophilia</taxon>
        <taxon>Solirubrobacterales</taxon>
        <taxon>Solirubrobacteraceae</taxon>
        <taxon>Solirubrobacter</taxon>
    </lineage>
</organism>
<feature type="signal peptide" evidence="1">
    <location>
        <begin position="1"/>
        <end position="20"/>
    </location>
</feature>
<gene>
    <name evidence="2" type="ORF">OJ997_19275</name>
</gene>